<dbReference type="Pfam" id="PF04073">
    <property type="entry name" value="tRNA_edit"/>
    <property type="match status" value="1"/>
</dbReference>
<dbReference type="EMBL" id="LNJE01000009">
    <property type="protein sequence ID" value="KYC57778.1"/>
    <property type="molecule type" value="Genomic_DNA"/>
</dbReference>
<evidence type="ECO:0000259" key="1">
    <source>
        <dbReference type="Pfam" id="PF04073"/>
    </source>
</evidence>
<evidence type="ECO:0000313" key="4">
    <source>
        <dbReference type="Proteomes" id="UP000092420"/>
    </source>
</evidence>
<sequence>MGAYEERLSSFLKQNNSSAEILTFDTSCHSVKEAADNLKVDPANLIKSICMIDSNDSLIVAIVRGNDRASSKRISKALSLEKLRVATPEEMLEKTGYPCGGTPPLGYQATFLIDTKVMENNVVYGGGGSEFSLVRIQTNELKKLNNAQIIKISK</sequence>
<dbReference type="AlphaFoldDB" id="A0A150JJY7"/>
<comment type="caution">
    <text evidence="2">The sequence shown here is derived from an EMBL/GenBank/DDBJ whole genome shotgun (WGS) entry which is preliminary data.</text>
</comment>
<keyword evidence="2" id="KW-0436">Ligase</keyword>
<feature type="domain" description="YbaK/aminoacyl-tRNA synthetase-associated" evidence="1">
    <location>
        <begin position="27"/>
        <end position="144"/>
    </location>
</feature>
<dbReference type="Proteomes" id="UP000092420">
    <property type="component" value="Unassembled WGS sequence"/>
</dbReference>
<name>A0A150JJY7_9EURY</name>
<protein>
    <submittedName>
        <fullName evidence="2">Prolyl-tRNA synthetase</fullName>
    </submittedName>
</protein>
<evidence type="ECO:0000313" key="3">
    <source>
        <dbReference type="EMBL" id="KYC57778.1"/>
    </source>
</evidence>
<evidence type="ECO:0000313" key="2">
    <source>
        <dbReference type="EMBL" id="KYC55413.1"/>
    </source>
</evidence>
<dbReference type="InterPro" id="IPR036754">
    <property type="entry name" value="YbaK/aa-tRNA-synt-asso_dom_sf"/>
</dbReference>
<accession>A0A150JJY7</accession>
<dbReference type="Gene3D" id="3.90.960.10">
    <property type="entry name" value="YbaK/aminoacyl-tRNA synthetase-associated domain"/>
    <property type="match status" value="1"/>
</dbReference>
<keyword evidence="2" id="KW-0030">Aminoacyl-tRNA synthetase</keyword>
<dbReference type="CDD" id="cd04332">
    <property type="entry name" value="YbaK_like"/>
    <property type="match status" value="1"/>
</dbReference>
<dbReference type="PANTHER" id="PTHR30411">
    <property type="entry name" value="CYTOPLASMIC PROTEIN"/>
    <property type="match status" value="1"/>
</dbReference>
<organism evidence="2 4">
    <name type="scientific">Candidatus Methanofastidiosum methylothiophilum</name>
    <dbReference type="NCBI Taxonomy" id="1705564"/>
    <lineage>
        <taxon>Archaea</taxon>
        <taxon>Methanobacteriati</taxon>
        <taxon>Methanobacteriota</taxon>
        <taxon>Stenosarchaea group</taxon>
        <taxon>Candidatus Methanofastidiosia</taxon>
        <taxon>Candidatus Methanofastidiosales</taxon>
        <taxon>Candidatus Methanofastidiosaceae</taxon>
        <taxon>Candidatus Methanofastidiosum</taxon>
    </lineage>
</organism>
<accession>A0A150JDV3</accession>
<accession>A0A150JL16</accession>
<reference evidence="2 4" key="1">
    <citation type="journal article" date="2016" name="ISME J.">
        <title>Chasing the elusive Euryarchaeota class WSA2: genomes reveal a uniquely fastidious methyl-reducing methanogen.</title>
        <authorList>
            <person name="Nobu M.K."/>
            <person name="Narihiro T."/>
            <person name="Kuroda K."/>
            <person name="Mei R."/>
            <person name="Liu W.T."/>
        </authorList>
    </citation>
    <scope>NUCLEOTIDE SEQUENCE [LARGE SCALE GENOMIC DNA]</scope>
    <source>
        <strain evidence="2">ADurb1013_Bin02101</strain>
        <strain evidence="3">ADurb1213_Bin02801</strain>
    </source>
</reference>
<dbReference type="PANTHER" id="PTHR30411:SF1">
    <property type="entry name" value="CYTOPLASMIC PROTEIN"/>
    <property type="match status" value="1"/>
</dbReference>
<dbReference type="EMBL" id="LNJB01000001">
    <property type="protein sequence ID" value="KYC55413.1"/>
    <property type="molecule type" value="Genomic_DNA"/>
</dbReference>
<dbReference type="GO" id="GO:0004812">
    <property type="term" value="F:aminoacyl-tRNA ligase activity"/>
    <property type="evidence" value="ECO:0007669"/>
    <property type="project" value="UniProtKB-KW"/>
</dbReference>
<proteinExistence type="predicted"/>
<dbReference type="InterPro" id="IPR007214">
    <property type="entry name" value="YbaK/aa-tRNA-synth-assoc-dom"/>
</dbReference>
<gene>
    <name evidence="2" type="ORF">AN188_00062</name>
    <name evidence="3" type="ORF">APG09_00919</name>
</gene>
<dbReference type="GO" id="GO:0002161">
    <property type="term" value="F:aminoacyl-tRNA deacylase activity"/>
    <property type="evidence" value="ECO:0007669"/>
    <property type="project" value="InterPro"/>
</dbReference>
<dbReference type="SUPFAM" id="SSF55826">
    <property type="entry name" value="YbaK/ProRS associated domain"/>
    <property type="match status" value="1"/>
</dbReference>